<keyword evidence="5 6" id="KW-0408">Iron</keyword>
<dbReference type="Gene3D" id="3.90.45.10">
    <property type="entry name" value="Peptide deformylase"/>
    <property type="match status" value="1"/>
</dbReference>
<evidence type="ECO:0000256" key="3">
    <source>
        <dbReference type="ARBA" id="ARBA00022801"/>
    </source>
</evidence>
<comment type="catalytic activity">
    <reaction evidence="6">
        <text>N-terminal N-formyl-L-methionyl-[peptide] + H2O = N-terminal L-methionyl-[peptide] + formate</text>
        <dbReference type="Rhea" id="RHEA:24420"/>
        <dbReference type="Rhea" id="RHEA-COMP:10639"/>
        <dbReference type="Rhea" id="RHEA-COMP:10640"/>
        <dbReference type="ChEBI" id="CHEBI:15377"/>
        <dbReference type="ChEBI" id="CHEBI:15740"/>
        <dbReference type="ChEBI" id="CHEBI:49298"/>
        <dbReference type="ChEBI" id="CHEBI:64731"/>
        <dbReference type="EC" id="3.5.1.88"/>
    </reaction>
</comment>
<dbReference type="GO" id="GO:0042586">
    <property type="term" value="F:peptide deformylase activity"/>
    <property type="evidence" value="ECO:0007669"/>
    <property type="project" value="UniProtKB-UniRule"/>
</dbReference>
<evidence type="ECO:0000256" key="4">
    <source>
        <dbReference type="ARBA" id="ARBA00022917"/>
    </source>
</evidence>
<dbReference type="InterPro" id="IPR036821">
    <property type="entry name" value="Peptide_deformylase_sf"/>
</dbReference>
<dbReference type="InterPro" id="IPR023635">
    <property type="entry name" value="Peptide_deformylase"/>
</dbReference>
<feature type="compositionally biased region" description="Low complexity" evidence="7">
    <location>
        <begin position="210"/>
        <end position="225"/>
    </location>
</feature>
<keyword evidence="9" id="KW-1185">Reference proteome</keyword>
<reference evidence="8 9" key="1">
    <citation type="submission" date="2019-03" db="EMBL/GenBank/DDBJ databases">
        <title>Genome Sequencing and Assembly of Various Microbes Isolated from Alder Root Nodule.</title>
        <authorList>
            <person name="Swanson E."/>
            <person name="Sevigny J.L."/>
            <person name="Pesce C."/>
            <person name="Davis I."/>
            <person name="Kleiner V."/>
            <person name="Tisa L."/>
        </authorList>
    </citation>
    <scope>NUCLEOTIDE SEQUENCE [LARGE SCALE GENOMIC DNA]</scope>
    <source>
        <strain evidence="8 9">4R-31</strain>
    </source>
</reference>
<name>A0AAX2SG22_KOCRH</name>
<comment type="similarity">
    <text evidence="1 6">Belongs to the polypeptide deformylase family.</text>
</comment>
<organism evidence="8 9">
    <name type="scientific">Kocuria rhizophila</name>
    <dbReference type="NCBI Taxonomy" id="72000"/>
    <lineage>
        <taxon>Bacteria</taxon>
        <taxon>Bacillati</taxon>
        <taxon>Actinomycetota</taxon>
        <taxon>Actinomycetes</taxon>
        <taxon>Micrococcales</taxon>
        <taxon>Micrococcaceae</taxon>
        <taxon>Kocuria</taxon>
    </lineage>
</organism>
<dbReference type="HAMAP" id="MF_00163">
    <property type="entry name" value="Pep_deformylase"/>
    <property type="match status" value="1"/>
</dbReference>
<dbReference type="RefSeq" id="WP_059281240.1">
    <property type="nucleotide sequence ID" value="NZ_CAJFZU010000003.1"/>
</dbReference>
<proteinExistence type="inferred from homology"/>
<dbReference type="EC" id="3.5.1.88" evidence="6"/>
<keyword evidence="2 6" id="KW-0479">Metal-binding</keyword>
<feature type="binding site" evidence="6">
    <location>
        <position position="134"/>
    </location>
    <ligand>
        <name>Fe cation</name>
        <dbReference type="ChEBI" id="CHEBI:24875"/>
    </ligand>
</feature>
<dbReference type="GO" id="GO:0046872">
    <property type="term" value="F:metal ion binding"/>
    <property type="evidence" value="ECO:0007669"/>
    <property type="project" value="UniProtKB-KW"/>
</dbReference>
<evidence type="ECO:0000256" key="7">
    <source>
        <dbReference type="SAM" id="MobiDB-lite"/>
    </source>
</evidence>
<dbReference type="PRINTS" id="PR01576">
    <property type="entry name" value="PDEFORMYLASE"/>
</dbReference>
<dbReference type="AlphaFoldDB" id="A0AAX2SG22"/>
<feature type="binding site" evidence="6">
    <location>
        <position position="130"/>
    </location>
    <ligand>
        <name>Fe cation</name>
        <dbReference type="ChEBI" id="CHEBI:24875"/>
    </ligand>
</feature>
<dbReference type="PANTHER" id="PTHR10458:SF2">
    <property type="entry name" value="PEPTIDE DEFORMYLASE, MITOCHONDRIAL"/>
    <property type="match status" value="1"/>
</dbReference>
<dbReference type="PANTHER" id="PTHR10458">
    <property type="entry name" value="PEPTIDE DEFORMYLASE"/>
    <property type="match status" value="1"/>
</dbReference>
<dbReference type="SUPFAM" id="SSF56420">
    <property type="entry name" value="Peptide deformylase"/>
    <property type="match status" value="1"/>
</dbReference>
<dbReference type="GeneID" id="93233337"/>
<sequence length="241" mass="25743">MSILRIRTIGDPVLRTPAQEVTEFDESLRTLVRDMLETMYAVGGVGLAAPQVGVGLQVFTWGIHGDEGHVVNPRLSVGDEPQESGEGCLSVPGLSYETPRRDSATITGVDMHGNPVHREATGLLARCFQHETDHLFGRLYVDRLEGEERKDAMRQLRSDAFRATAERIARERDEQRDAPGVAPGASSLPSGAPAFRAVHRSAAGPEHDAAAPGSAFARSSSASHADGARGASAFHRAGGTR</sequence>
<gene>
    <name evidence="6 8" type="primary">def</name>
    <name evidence="8" type="ORF">E4P33_02900</name>
</gene>
<dbReference type="CDD" id="cd00487">
    <property type="entry name" value="Pep_deformylase"/>
    <property type="match status" value="1"/>
</dbReference>
<feature type="active site" evidence="6">
    <location>
        <position position="131"/>
    </location>
</feature>
<evidence type="ECO:0000313" key="9">
    <source>
        <dbReference type="Proteomes" id="UP000298017"/>
    </source>
</evidence>
<comment type="cofactor">
    <cofactor evidence="6">
        <name>Fe(2+)</name>
        <dbReference type="ChEBI" id="CHEBI:29033"/>
    </cofactor>
    <text evidence="6">Binds 1 Fe(2+) ion.</text>
</comment>
<dbReference type="NCBIfam" id="NF001159">
    <property type="entry name" value="PRK00150.1-3"/>
    <property type="match status" value="1"/>
</dbReference>
<accession>A0AAX2SG22</accession>
<evidence type="ECO:0000256" key="5">
    <source>
        <dbReference type="ARBA" id="ARBA00023004"/>
    </source>
</evidence>
<dbReference type="EMBL" id="SPNK01000002">
    <property type="protein sequence ID" value="TFI02562.1"/>
    <property type="molecule type" value="Genomic_DNA"/>
</dbReference>
<dbReference type="Pfam" id="PF01327">
    <property type="entry name" value="Pep_deformylase"/>
    <property type="match status" value="1"/>
</dbReference>
<evidence type="ECO:0000256" key="2">
    <source>
        <dbReference type="ARBA" id="ARBA00022723"/>
    </source>
</evidence>
<keyword evidence="3 6" id="KW-0378">Hydrolase</keyword>
<protein>
    <recommendedName>
        <fullName evidence="6">Peptide deformylase</fullName>
        <shortName evidence="6">PDF</shortName>
        <ecNumber evidence="6">3.5.1.88</ecNumber>
    </recommendedName>
    <alternativeName>
        <fullName evidence="6">Polypeptide deformylase</fullName>
    </alternativeName>
</protein>
<feature type="region of interest" description="Disordered" evidence="7">
    <location>
        <begin position="169"/>
        <end position="241"/>
    </location>
</feature>
<dbReference type="GO" id="GO:0006412">
    <property type="term" value="P:translation"/>
    <property type="evidence" value="ECO:0007669"/>
    <property type="project" value="UniProtKB-UniRule"/>
</dbReference>
<dbReference type="NCBIfam" id="TIGR00079">
    <property type="entry name" value="pept_deformyl"/>
    <property type="match status" value="1"/>
</dbReference>
<evidence type="ECO:0000256" key="6">
    <source>
        <dbReference type="HAMAP-Rule" id="MF_00163"/>
    </source>
</evidence>
<keyword evidence="4 6" id="KW-0648">Protein biosynthesis</keyword>
<comment type="caution">
    <text evidence="8">The sequence shown here is derived from an EMBL/GenBank/DDBJ whole genome shotgun (WGS) entry which is preliminary data.</text>
</comment>
<comment type="function">
    <text evidence="6">Removes the formyl group from the N-terminal Met of newly synthesized proteins. Requires at least a dipeptide for an efficient rate of reaction. N-terminal L-methionine is a prerequisite for activity but the enzyme has broad specificity at other positions.</text>
</comment>
<dbReference type="Proteomes" id="UP000298017">
    <property type="component" value="Unassembled WGS sequence"/>
</dbReference>
<feature type="binding site" evidence="6">
    <location>
        <position position="88"/>
    </location>
    <ligand>
        <name>Fe cation</name>
        <dbReference type="ChEBI" id="CHEBI:24875"/>
    </ligand>
</feature>
<evidence type="ECO:0000256" key="1">
    <source>
        <dbReference type="ARBA" id="ARBA00010759"/>
    </source>
</evidence>
<evidence type="ECO:0000313" key="8">
    <source>
        <dbReference type="EMBL" id="TFI02562.1"/>
    </source>
</evidence>